<dbReference type="SUPFAM" id="SSF56655">
    <property type="entry name" value="Carbohydrate phosphatase"/>
    <property type="match status" value="1"/>
</dbReference>
<dbReference type="Gene3D" id="3.40.190.80">
    <property type="match status" value="1"/>
</dbReference>
<dbReference type="GO" id="GO:0042132">
    <property type="term" value="F:fructose 1,6-bisphosphate 1-phosphatase activity"/>
    <property type="evidence" value="ECO:0007669"/>
    <property type="project" value="UniProtKB-UniRule"/>
</dbReference>
<feature type="binding site" evidence="9">
    <location>
        <position position="108"/>
    </location>
    <ligand>
        <name>Mg(2+)</name>
        <dbReference type="ChEBI" id="CHEBI:18420"/>
        <label>2</label>
    </ligand>
</feature>
<dbReference type="CDD" id="cd00354">
    <property type="entry name" value="FBPase"/>
    <property type="match status" value="1"/>
</dbReference>
<comment type="similarity">
    <text evidence="3 9 10">Belongs to the FBPase class 1 family.</text>
</comment>
<comment type="subunit">
    <text evidence="9">Homotetramer.</text>
</comment>
<evidence type="ECO:0000256" key="9">
    <source>
        <dbReference type="HAMAP-Rule" id="MF_01855"/>
    </source>
</evidence>
<dbReference type="PANTHER" id="PTHR11556:SF35">
    <property type="entry name" value="SEDOHEPTULOSE-1,7-BISPHOSPHATASE, CHLOROPLASTIC"/>
    <property type="match status" value="1"/>
</dbReference>
<evidence type="ECO:0000259" key="11">
    <source>
        <dbReference type="Pfam" id="PF00316"/>
    </source>
</evidence>
<evidence type="ECO:0000256" key="8">
    <source>
        <dbReference type="ARBA" id="ARBA00023277"/>
    </source>
</evidence>
<evidence type="ECO:0000256" key="4">
    <source>
        <dbReference type="ARBA" id="ARBA00022490"/>
    </source>
</evidence>
<comment type="pathway">
    <text evidence="2">Carbohydrate biosynthesis; Calvin cycle.</text>
</comment>
<evidence type="ECO:0000259" key="12">
    <source>
        <dbReference type="Pfam" id="PF18913"/>
    </source>
</evidence>
<feature type="binding site" evidence="9">
    <location>
        <position position="89"/>
    </location>
    <ligand>
        <name>Mg(2+)</name>
        <dbReference type="ChEBI" id="CHEBI:18420"/>
        <label>1</label>
    </ligand>
</feature>
<dbReference type="NCBIfam" id="NF006780">
    <property type="entry name" value="PRK09293.1-4"/>
    <property type="match status" value="1"/>
</dbReference>
<dbReference type="GO" id="GO:0006094">
    <property type="term" value="P:gluconeogenesis"/>
    <property type="evidence" value="ECO:0007669"/>
    <property type="project" value="UniProtKB-UniRule"/>
</dbReference>
<comment type="caution">
    <text evidence="9">Lacks conserved residue(s) required for the propagation of feature annotation.</text>
</comment>
<protein>
    <recommendedName>
        <fullName evidence="9">Fructose-1,6-bisphosphatase class 1</fullName>
        <shortName evidence="9">FBPase class 1</shortName>
        <ecNumber evidence="9">3.1.3.11</ecNumber>
    </recommendedName>
    <alternativeName>
        <fullName evidence="9">D-fructose-1,6-bisphosphate 1-phosphohydrolase class 1</fullName>
    </alternativeName>
</protein>
<comment type="subcellular location">
    <subcellularLocation>
        <location evidence="9">Cytoplasm</location>
    </subcellularLocation>
</comment>
<evidence type="ECO:0000256" key="6">
    <source>
        <dbReference type="ARBA" id="ARBA00022801"/>
    </source>
</evidence>
<comment type="caution">
    <text evidence="13">The sequence shown here is derived from an EMBL/GenBank/DDBJ whole genome shotgun (WGS) entry which is preliminary data.</text>
</comment>
<keyword evidence="7 9" id="KW-0460">Magnesium</keyword>
<dbReference type="PIRSF" id="PIRSF000904">
    <property type="entry name" value="FBPtase_SBPase"/>
    <property type="match status" value="1"/>
</dbReference>
<dbReference type="OrthoDB" id="9806756at2"/>
<reference evidence="13 14" key="1">
    <citation type="submission" date="2018-07" db="EMBL/GenBank/DDBJ databases">
        <title>Diversity of Mesorhizobium strains in Brazil.</title>
        <authorList>
            <person name="Helene L.C.F."/>
            <person name="Dall'Agnol R."/>
            <person name="Delamuta J.R.M."/>
            <person name="Hungria M."/>
        </authorList>
    </citation>
    <scope>NUCLEOTIDE SEQUENCE [LARGE SCALE GENOMIC DNA]</scope>
    <source>
        <strain evidence="13 14">CNPSo 3140</strain>
    </source>
</reference>
<dbReference type="GO" id="GO:0006000">
    <property type="term" value="P:fructose metabolic process"/>
    <property type="evidence" value="ECO:0007669"/>
    <property type="project" value="TreeGrafter"/>
</dbReference>
<evidence type="ECO:0000256" key="1">
    <source>
        <dbReference type="ARBA" id="ARBA00001273"/>
    </source>
</evidence>
<dbReference type="GO" id="GO:0030388">
    <property type="term" value="P:fructose 1,6-bisphosphate metabolic process"/>
    <property type="evidence" value="ECO:0007669"/>
    <property type="project" value="TreeGrafter"/>
</dbReference>
<evidence type="ECO:0000256" key="5">
    <source>
        <dbReference type="ARBA" id="ARBA00022723"/>
    </source>
</evidence>
<dbReference type="EC" id="3.1.3.11" evidence="9"/>
<dbReference type="RefSeq" id="WP_112127317.1">
    <property type="nucleotide sequence ID" value="NZ_QMBQ01000003.1"/>
</dbReference>
<keyword evidence="4 9" id="KW-0963">Cytoplasm</keyword>
<dbReference type="PIRSF" id="PIRSF500210">
    <property type="entry name" value="FBPtase"/>
    <property type="match status" value="1"/>
</dbReference>
<organism evidence="13 14">
    <name type="scientific">Mesorhizobium atlanticum</name>
    <dbReference type="NCBI Taxonomy" id="2233532"/>
    <lineage>
        <taxon>Bacteria</taxon>
        <taxon>Pseudomonadati</taxon>
        <taxon>Pseudomonadota</taxon>
        <taxon>Alphaproteobacteria</taxon>
        <taxon>Hyphomicrobiales</taxon>
        <taxon>Phyllobacteriaceae</taxon>
        <taxon>Mesorhizobium</taxon>
    </lineage>
</organism>
<evidence type="ECO:0000256" key="2">
    <source>
        <dbReference type="ARBA" id="ARBA00005215"/>
    </source>
</evidence>
<evidence type="ECO:0000313" key="14">
    <source>
        <dbReference type="Proteomes" id="UP000251956"/>
    </source>
</evidence>
<keyword evidence="14" id="KW-1185">Reference proteome</keyword>
<comment type="cofactor">
    <cofactor evidence="9">
        <name>Mg(2+)</name>
        <dbReference type="ChEBI" id="CHEBI:18420"/>
    </cofactor>
    <text evidence="9">Binds 2 magnesium ions per subunit.</text>
</comment>
<dbReference type="Gene3D" id="3.30.540.10">
    <property type="entry name" value="Fructose-1,6-Bisphosphatase, subunit A, domain 1"/>
    <property type="match status" value="1"/>
</dbReference>
<dbReference type="HAMAP" id="MF_01855">
    <property type="entry name" value="FBPase_class1"/>
    <property type="match status" value="1"/>
</dbReference>
<evidence type="ECO:0000256" key="10">
    <source>
        <dbReference type="RuleBase" id="RU000508"/>
    </source>
</evidence>
<dbReference type="PRINTS" id="PR00115">
    <property type="entry name" value="F16BPHPHTASE"/>
</dbReference>
<feature type="binding site" evidence="9">
    <location>
        <position position="275"/>
    </location>
    <ligand>
        <name>Mg(2+)</name>
        <dbReference type="ChEBI" id="CHEBI:18420"/>
        <label>2</label>
    </ligand>
</feature>
<feature type="domain" description="Fructose-1-6-bisphosphatase class 1 C-terminal" evidence="12">
    <location>
        <begin position="195"/>
        <end position="326"/>
    </location>
</feature>
<dbReference type="InterPro" id="IPR020548">
    <property type="entry name" value="Fructose_bisphosphatase_AS"/>
</dbReference>
<feature type="binding site" evidence="9">
    <location>
        <position position="111"/>
    </location>
    <ligand>
        <name>Mg(2+)</name>
        <dbReference type="ChEBI" id="CHEBI:18420"/>
        <label>2</label>
    </ligand>
</feature>
<dbReference type="GO" id="GO:0005829">
    <property type="term" value="C:cytosol"/>
    <property type="evidence" value="ECO:0007669"/>
    <property type="project" value="TreeGrafter"/>
</dbReference>
<dbReference type="Pfam" id="PF18913">
    <property type="entry name" value="FBPase_C"/>
    <property type="match status" value="1"/>
</dbReference>
<evidence type="ECO:0000256" key="7">
    <source>
        <dbReference type="ARBA" id="ARBA00022842"/>
    </source>
</evidence>
<dbReference type="FunFam" id="3.40.190.80:FF:000011">
    <property type="entry name" value="Fructose-1,6-bisphosphatase class 1"/>
    <property type="match status" value="1"/>
</dbReference>
<dbReference type="PROSITE" id="PS00124">
    <property type="entry name" value="FBPASE"/>
    <property type="match status" value="1"/>
</dbReference>
<feature type="binding site" evidence="9">
    <location>
        <position position="203"/>
    </location>
    <ligand>
        <name>substrate</name>
    </ligand>
</feature>
<dbReference type="PANTHER" id="PTHR11556">
    <property type="entry name" value="FRUCTOSE-1,6-BISPHOSPHATASE-RELATED"/>
    <property type="match status" value="1"/>
</dbReference>
<dbReference type="InterPro" id="IPR000146">
    <property type="entry name" value="FBPase_class-1"/>
</dbReference>
<dbReference type="EMBL" id="QMBQ01000003">
    <property type="protein sequence ID" value="RAZ77040.1"/>
    <property type="molecule type" value="Genomic_DNA"/>
</dbReference>
<dbReference type="NCBIfam" id="NF006779">
    <property type="entry name" value="PRK09293.1-3"/>
    <property type="match status" value="1"/>
</dbReference>
<dbReference type="GO" id="GO:0006002">
    <property type="term" value="P:fructose 6-phosphate metabolic process"/>
    <property type="evidence" value="ECO:0007669"/>
    <property type="project" value="TreeGrafter"/>
</dbReference>
<sequence length="347" mass="37444">MSLSTLDEFLSAYDKTGDDRSRAVAETVRTLAAAALKIQSQICFAAAGDLASKGDTNAGGDVQRALDVFADNAFLEAARLAPVALYASEEQDAPIRLKASAPLALAIDPLDGSSNIDANVSIGTIFSILPAITGPDADLAASFLQPGSRQIAAGFFIYGPQFALVLTLGNGTQGFVFSPAARTFFQVYENFSVETEVREFAINASNYRHWNDAVRVYVDDCLKGTDGPRGRDFNMRWVASLVAETWRILVRGGVFLYPGDKRTGYAKGRLRLVYEANPIAILLEQAGGSATDAVDRILDIEPEDLHQRVPLVFGAADEVARIARYHTEPGSIAERSPLFGNRGLFRT</sequence>
<feature type="binding site" evidence="9">
    <location>
        <begin position="111"/>
        <end position="114"/>
    </location>
    <ligand>
        <name>substrate</name>
    </ligand>
</feature>
<dbReference type="InterPro" id="IPR044015">
    <property type="entry name" value="FBPase_C_dom"/>
</dbReference>
<dbReference type="Pfam" id="PF00316">
    <property type="entry name" value="FBPase"/>
    <property type="match status" value="1"/>
</dbReference>
<name>A0A330GWU0_9HYPH</name>
<accession>A0A330GWU0</accession>
<feature type="binding site" evidence="9">
    <location>
        <position position="110"/>
    </location>
    <ligand>
        <name>Mg(2+)</name>
        <dbReference type="ChEBI" id="CHEBI:18420"/>
        <label>1</label>
    </ligand>
</feature>
<keyword evidence="5 9" id="KW-0479">Metal-binding</keyword>
<keyword evidence="6 9" id="KW-0378">Hydrolase</keyword>
<dbReference type="InterPro" id="IPR033391">
    <property type="entry name" value="FBPase_N"/>
</dbReference>
<dbReference type="InterPro" id="IPR028343">
    <property type="entry name" value="FBPtase"/>
</dbReference>
<proteinExistence type="inferred from homology"/>
<keyword evidence="8 9" id="KW-0119">Carbohydrate metabolism</keyword>
<dbReference type="GO" id="GO:0000287">
    <property type="term" value="F:magnesium ion binding"/>
    <property type="evidence" value="ECO:0007669"/>
    <property type="project" value="UniProtKB-UniRule"/>
</dbReference>
<comment type="catalytic activity">
    <reaction evidence="1 9">
        <text>beta-D-fructose 1,6-bisphosphate + H2O = beta-D-fructose 6-phosphate + phosphate</text>
        <dbReference type="Rhea" id="RHEA:11064"/>
        <dbReference type="ChEBI" id="CHEBI:15377"/>
        <dbReference type="ChEBI" id="CHEBI:32966"/>
        <dbReference type="ChEBI" id="CHEBI:43474"/>
        <dbReference type="ChEBI" id="CHEBI:57634"/>
        <dbReference type="EC" id="3.1.3.11"/>
    </reaction>
</comment>
<feature type="binding site" evidence="9">
    <location>
        <position position="108"/>
    </location>
    <ligand>
        <name>Mg(2+)</name>
        <dbReference type="ChEBI" id="CHEBI:18420"/>
        <label>1</label>
    </ligand>
</feature>
<feature type="domain" description="Fructose-1-6-bisphosphatase class I N-terminal" evidence="11">
    <location>
        <begin position="20"/>
        <end position="188"/>
    </location>
</feature>
<dbReference type="GO" id="GO:0005986">
    <property type="term" value="P:sucrose biosynthetic process"/>
    <property type="evidence" value="ECO:0007669"/>
    <property type="project" value="TreeGrafter"/>
</dbReference>
<dbReference type="AlphaFoldDB" id="A0A330GWU0"/>
<dbReference type="Proteomes" id="UP000251956">
    <property type="component" value="Unassembled WGS sequence"/>
</dbReference>
<gene>
    <name evidence="9" type="primary">fbp</name>
    <name evidence="13" type="ORF">DPM35_11020</name>
</gene>
<evidence type="ECO:0000313" key="13">
    <source>
        <dbReference type="EMBL" id="RAZ77040.1"/>
    </source>
</evidence>
<evidence type="ECO:0000256" key="3">
    <source>
        <dbReference type="ARBA" id="ARBA00010941"/>
    </source>
</evidence>